<organism evidence="3 4">
    <name type="scientific">Schizopora paradoxa</name>
    <dbReference type="NCBI Taxonomy" id="27342"/>
    <lineage>
        <taxon>Eukaryota</taxon>
        <taxon>Fungi</taxon>
        <taxon>Dikarya</taxon>
        <taxon>Basidiomycota</taxon>
        <taxon>Agaricomycotina</taxon>
        <taxon>Agaricomycetes</taxon>
        <taxon>Hymenochaetales</taxon>
        <taxon>Schizoporaceae</taxon>
        <taxon>Schizopora</taxon>
    </lineage>
</organism>
<dbReference type="InParanoid" id="A0A0H2RPS7"/>
<evidence type="ECO:0000256" key="1">
    <source>
        <dbReference type="SAM" id="MobiDB-lite"/>
    </source>
</evidence>
<keyword evidence="2" id="KW-0472">Membrane</keyword>
<dbReference type="EMBL" id="KQ086178">
    <property type="protein sequence ID" value="KLO06836.1"/>
    <property type="molecule type" value="Genomic_DNA"/>
</dbReference>
<gene>
    <name evidence="3" type="ORF">SCHPADRAFT_945765</name>
</gene>
<dbReference type="Gene3D" id="2.60.120.260">
    <property type="entry name" value="Galactose-binding domain-like"/>
    <property type="match status" value="1"/>
</dbReference>
<feature type="region of interest" description="Disordered" evidence="1">
    <location>
        <begin position="278"/>
        <end position="314"/>
    </location>
</feature>
<proteinExistence type="predicted"/>
<feature type="region of interest" description="Disordered" evidence="1">
    <location>
        <begin position="240"/>
        <end position="260"/>
    </location>
</feature>
<evidence type="ECO:0000313" key="3">
    <source>
        <dbReference type="EMBL" id="KLO06836.1"/>
    </source>
</evidence>
<dbReference type="Proteomes" id="UP000053477">
    <property type="component" value="Unassembled WGS sequence"/>
</dbReference>
<keyword evidence="2" id="KW-0812">Transmembrane</keyword>
<accession>A0A0H2RPS7</accession>
<dbReference type="AlphaFoldDB" id="A0A0H2RPS7"/>
<keyword evidence="2" id="KW-1133">Transmembrane helix</keyword>
<reference evidence="3 4" key="1">
    <citation type="submission" date="2015-04" db="EMBL/GenBank/DDBJ databases">
        <title>Complete genome sequence of Schizopora paradoxa KUC8140, a cosmopolitan wood degrader in East Asia.</title>
        <authorList>
            <consortium name="DOE Joint Genome Institute"/>
            <person name="Min B."/>
            <person name="Park H."/>
            <person name="Jang Y."/>
            <person name="Kim J.-J."/>
            <person name="Kim K.H."/>
            <person name="Pangilinan J."/>
            <person name="Lipzen A."/>
            <person name="Riley R."/>
            <person name="Grigoriev I.V."/>
            <person name="Spatafora J.W."/>
            <person name="Choi I.-G."/>
        </authorList>
    </citation>
    <scope>NUCLEOTIDE SEQUENCE [LARGE SCALE GENOMIC DNA]</scope>
    <source>
        <strain evidence="3 4">KUC8140</strain>
    </source>
</reference>
<name>A0A0H2RPS7_9AGAM</name>
<protein>
    <submittedName>
        <fullName evidence="3">Uncharacterized protein</fullName>
    </submittedName>
</protein>
<feature type="transmembrane region" description="Helical" evidence="2">
    <location>
        <begin position="204"/>
        <end position="227"/>
    </location>
</feature>
<keyword evidence="4" id="KW-1185">Reference proteome</keyword>
<sequence length="314" mass="33666">MAFAFIGPTEGQESNNAQGMSTTVMATDASIMYSSPPSPSKSFDLTCNWELTKQLISFTTCPTANVSFTFVGKSVKVMTNSDILSDNKFSAINVLLDGKNTISKPPFISNTLFSKRGLDANASHTLVMNKVEDDETSILAIASISFTWTKPQQVNSTGDLRNSSTALLATTSTASSAVESGSTATSNASKLSSNSNAPLPARTIGIVIGTAFATIALMIIALSIIRLRRNRIRNLRYREKESFKVQHSSPSPEGDISKCSDNKLSSSFVADHVRTVSWRPTSSASPTHESPDDEIASLEVLPPTPSNLGMLRRS</sequence>
<feature type="compositionally biased region" description="Polar residues" evidence="1">
    <location>
        <begin position="278"/>
        <end position="288"/>
    </location>
</feature>
<evidence type="ECO:0000313" key="4">
    <source>
        <dbReference type="Proteomes" id="UP000053477"/>
    </source>
</evidence>
<evidence type="ECO:0000256" key="2">
    <source>
        <dbReference type="SAM" id="Phobius"/>
    </source>
</evidence>